<accession>A0ABU5SXN2</accession>
<feature type="compositionally biased region" description="Low complexity" evidence="1">
    <location>
        <begin position="68"/>
        <end position="90"/>
    </location>
</feature>
<dbReference type="PROSITE" id="PS51257">
    <property type="entry name" value="PROKAR_LIPOPROTEIN"/>
    <property type="match status" value="1"/>
</dbReference>
<dbReference type="EMBL" id="JAYGHY010000040">
    <property type="protein sequence ID" value="MEA5443178.1"/>
    <property type="molecule type" value="Genomic_DNA"/>
</dbReference>
<feature type="compositionally biased region" description="Low complexity" evidence="1">
    <location>
        <begin position="51"/>
        <end position="60"/>
    </location>
</feature>
<feature type="compositionally biased region" description="Low complexity" evidence="1">
    <location>
        <begin position="134"/>
        <end position="160"/>
    </location>
</feature>
<evidence type="ECO:0000256" key="1">
    <source>
        <dbReference type="SAM" id="MobiDB-lite"/>
    </source>
</evidence>
<evidence type="ECO:0000313" key="3">
    <source>
        <dbReference type="Proteomes" id="UP001302329"/>
    </source>
</evidence>
<evidence type="ECO:0000313" key="2">
    <source>
        <dbReference type="EMBL" id="MEA5443178.1"/>
    </source>
</evidence>
<name>A0ABU5SXN2_9CYAN</name>
<protein>
    <recommendedName>
        <fullName evidence="4">Translation initiation factor IF-2</fullName>
    </recommendedName>
</protein>
<feature type="region of interest" description="Disordered" evidence="1">
    <location>
        <begin position="133"/>
        <end position="167"/>
    </location>
</feature>
<comment type="caution">
    <text evidence="2">The sequence shown here is derived from an EMBL/GenBank/DDBJ whole genome shotgun (WGS) entry which is preliminary data.</text>
</comment>
<organism evidence="2 3">
    <name type="scientific">Cyanobium gracile UHCC 0281</name>
    <dbReference type="NCBI Taxonomy" id="3110309"/>
    <lineage>
        <taxon>Bacteria</taxon>
        <taxon>Bacillati</taxon>
        <taxon>Cyanobacteriota</taxon>
        <taxon>Cyanophyceae</taxon>
        <taxon>Synechococcales</taxon>
        <taxon>Prochlorococcaceae</taxon>
        <taxon>Cyanobium</taxon>
    </lineage>
</organism>
<evidence type="ECO:0008006" key="4">
    <source>
        <dbReference type="Google" id="ProtNLM"/>
    </source>
</evidence>
<reference evidence="2 3" key="1">
    <citation type="submission" date="2023-12" db="EMBL/GenBank/DDBJ databases">
        <title>Baltic Sea Cyanobacteria.</title>
        <authorList>
            <person name="Delbaje E."/>
            <person name="Fewer D.P."/>
            <person name="Shishido T.K."/>
        </authorList>
    </citation>
    <scope>NUCLEOTIDE SEQUENCE [LARGE SCALE GENOMIC DNA]</scope>
    <source>
        <strain evidence="2 3">UHCC 0281</strain>
    </source>
</reference>
<proteinExistence type="predicted"/>
<feature type="region of interest" description="Disordered" evidence="1">
    <location>
        <begin position="39"/>
        <end position="90"/>
    </location>
</feature>
<dbReference type="Proteomes" id="UP001302329">
    <property type="component" value="Unassembled WGS sequence"/>
</dbReference>
<sequence>MAPPRPSLSLAGTLLTLPLLLSACGGTAFGDALSRSFSRAPAAPASPPATTPRTATSATPAPSPAAPARPAEPLARPAAPATPVTPVAPAVQPAPYRVTIRLPLADPSAPAEVVTKALRAAGVPFEVETIERMPAAGTPATETPATGSVAPATGSAAPASRPAPAPR</sequence>
<gene>
    <name evidence="2" type="ORF">VB739_11500</name>
</gene>
<dbReference type="RefSeq" id="WP_323357188.1">
    <property type="nucleotide sequence ID" value="NZ_JAYGHY010000040.1"/>
</dbReference>
<keyword evidence="3" id="KW-1185">Reference proteome</keyword>